<protein>
    <submittedName>
        <fullName evidence="2">LORF6</fullName>
    </submittedName>
</protein>
<sequence>MTVSNPYAKTIRRNANDERKHETEDAGLRSGANWFLIPTATTVTSVVSITIFAHSSRITSGLSIICPKYGSCFRSSEQSPDVDLSLNTFAASMGAFDVVLEYFLQFVVACLLSVESVILHSIYMIENMRRNDISSTAAIKYLYKSYTGLKLNSDI</sequence>
<evidence type="ECO:0000313" key="2">
    <source>
        <dbReference type="EMBL" id="AEV55017.1"/>
    </source>
</evidence>
<evidence type="ECO:0000256" key="1">
    <source>
        <dbReference type="SAM" id="Phobius"/>
    </source>
</evidence>
<reference evidence="2 3" key="1">
    <citation type="journal article" date="2012" name="Arch. Virol.">
        <title>Comparative full-length sequence analysis of Marek's disease virus vaccine strain 814.</title>
        <authorList>
            <person name="Zhang F."/>
            <person name="Liu C.J."/>
            <person name="Zhang Y.P."/>
            <person name="Li Z.J."/>
            <person name="Liu A.L."/>
            <person name="Yan F.H."/>
            <person name="Cong F."/>
            <person name="Cheng Y."/>
        </authorList>
    </citation>
    <scope>NUCLEOTIDE SEQUENCE [LARGE SCALE GENOMIC DNA]</scope>
    <source>
        <strain evidence="2">814</strain>
    </source>
</reference>
<keyword evidence="1" id="KW-1133">Transmembrane helix</keyword>
<keyword evidence="1" id="KW-0812">Transmembrane</keyword>
<keyword evidence="1" id="KW-0472">Membrane</keyword>
<evidence type="ECO:0000313" key="3">
    <source>
        <dbReference type="Proteomes" id="UP000108473"/>
    </source>
</evidence>
<gene>
    <name evidence="2" type="primary">LORF6</name>
</gene>
<proteinExistence type="predicted"/>
<accession>G9CUE6</accession>
<feature type="transmembrane region" description="Helical" evidence="1">
    <location>
        <begin position="102"/>
        <end position="125"/>
    </location>
</feature>
<dbReference type="Proteomes" id="UP000108473">
    <property type="component" value="Segment"/>
</dbReference>
<dbReference type="EMBL" id="JF742597">
    <property type="protein sequence ID" value="AEV55017.1"/>
    <property type="molecule type" value="Genomic_DNA"/>
</dbReference>
<name>G9CUE6_9ALPH</name>
<organism evidence="2 3">
    <name type="scientific">Gallid herpesvirus 2 strain 814</name>
    <dbReference type="NCBI Taxonomy" id="1123959"/>
    <lineage>
        <taxon>Viruses</taxon>
        <taxon>Duplodnaviria</taxon>
        <taxon>Heunggongvirae</taxon>
        <taxon>Peploviricota</taxon>
        <taxon>Herviviricetes</taxon>
        <taxon>Herpesvirales</taxon>
        <taxon>Orthoherpesviridae</taxon>
        <taxon>Alphaherpesvirinae</taxon>
        <taxon>Mardivirus</taxon>
        <taxon>Mardivirus gallidalpha2</taxon>
        <taxon>Gallid alphaherpesvirus 2</taxon>
    </lineage>
</organism>